<keyword evidence="1" id="KW-0812">Transmembrane</keyword>
<evidence type="ECO:0000256" key="1">
    <source>
        <dbReference type="SAM" id="Phobius"/>
    </source>
</evidence>
<dbReference type="AlphaFoldDB" id="D2VV20"/>
<keyword evidence="3" id="KW-1185">Reference proteome</keyword>
<keyword evidence="1" id="KW-1133">Transmembrane helix</keyword>
<organism evidence="3">
    <name type="scientific">Naegleria gruberi</name>
    <name type="common">Amoeba</name>
    <dbReference type="NCBI Taxonomy" id="5762"/>
    <lineage>
        <taxon>Eukaryota</taxon>
        <taxon>Discoba</taxon>
        <taxon>Heterolobosea</taxon>
        <taxon>Tetramitia</taxon>
        <taxon>Eutetramitia</taxon>
        <taxon>Vahlkampfiidae</taxon>
        <taxon>Naegleria</taxon>
    </lineage>
</organism>
<dbReference type="VEuPathDB" id="AmoebaDB:NAEGRDRAFT_72862"/>
<dbReference type="OrthoDB" id="193277at2759"/>
<name>D2VV20_NAEGR</name>
<dbReference type="KEGG" id="ngr:NAEGRDRAFT_72862"/>
<dbReference type="eggNOG" id="ENOG502S6E4">
    <property type="taxonomic scope" value="Eukaryota"/>
</dbReference>
<dbReference type="PANTHER" id="PTHR38745:SF2">
    <property type="entry name" value="TYROSINE SPECIFIC PROTEIN PHOSPHATASES DOMAIN-CONTAINING PROTEIN"/>
    <property type="match status" value="1"/>
</dbReference>
<dbReference type="OMA" id="RIMINHQ"/>
<keyword evidence="1" id="KW-0472">Membrane</keyword>
<dbReference type="PANTHER" id="PTHR38745">
    <property type="entry name" value="PHOSPHATASE, PUTATIVE-RELATED"/>
    <property type="match status" value="1"/>
</dbReference>
<protein>
    <submittedName>
        <fullName evidence="2">Predicted protein</fullName>
    </submittedName>
</protein>
<proteinExistence type="predicted"/>
<evidence type="ECO:0000313" key="3">
    <source>
        <dbReference type="Proteomes" id="UP000006671"/>
    </source>
</evidence>
<dbReference type="EMBL" id="GG738900">
    <property type="protein sequence ID" value="EFC39365.1"/>
    <property type="molecule type" value="Genomic_DNA"/>
</dbReference>
<reference evidence="2 3" key="1">
    <citation type="journal article" date="2010" name="Cell">
        <title>The genome of Naegleria gruberi illuminates early eukaryotic versatility.</title>
        <authorList>
            <person name="Fritz-Laylin L.K."/>
            <person name="Prochnik S.E."/>
            <person name="Ginger M.L."/>
            <person name="Dacks J.B."/>
            <person name="Carpenter M.L."/>
            <person name="Field M.C."/>
            <person name="Kuo A."/>
            <person name="Paredez A."/>
            <person name="Chapman J."/>
            <person name="Pham J."/>
            <person name="Shu S."/>
            <person name="Neupane R."/>
            <person name="Cipriano M."/>
            <person name="Mancuso J."/>
            <person name="Tu H."/>
            <person name="Salamov A."/>
            <person name="Lindquist E."/>
            <person name="Shapiro H."/>
            <person name="Lucas S."/>
            <person name="Grigoriev I.V."/>
            <person name="Cande W.Z."/>
            <person name="Fulton C."/>
            <person name="Rokhsar D.S."/>
            <person name="Dawson S.C."/>
        </authorList>
    </citation>
    <scope>NUCLEOTIDE SEQUENCE [LARGE SCALE GENOMIC DNA]</scope>
    <source>
        <strain evidence="2 3">NEG-M</strain>
    </source>
</reference>
<dbReference type="Proteomes" id="UP000006671">
    <property type="component" value="Unassembled WGS sequence"/>
</dbReference>
<dbReference type="InParanoid" id="D2VV20"/>
<dbReference type="GeneID" id="8853565"/>
<sequence>MKNSFTASVVMTIFMVVVLMSLLALDVVEGIMESRVRLIDSNSQLNRFLFRGNTPIEHGNFAIGKLRDLVREVGKNNNVQVPDEFYLIDVSFLNMFEEDLKDETEYFKANPHIGELVHWTIIGNPINGTDLPEWLRKDLAIYEKKWDREDKLIDRVDQLYNWIHTQDSIHNLNQDAQSAKALVFYIHCEAGMDRYVEFHII</sequence>
<feature type="transmembrane region" description="Helical" evidence="1">
    <location>
        <begin position="6"/>
        <end position="28"/>
    </location>
</feature>
<dbReference type="RefSeq" id="XP_002672109.1">
    <property type="nucleotide sequence ID" value="XM_002672063.1"/>
</dbReference>
<evidence type="ECO:0000313" key="2">
    <source>
        <dbReference type="EMBL" id="EFC39365.1"/>
    </source>
</evidence>
<accession>D2VV20</accession>
<gene>
    <name evidence="2" type="ORF">NAEGRDRAFT_72862</name>
</gene>